<keyword evidence="11" id="KW-1185">Reference proteome</keyword>
<evidence type="ECO:0000256" key="1">
    <source>
        <dbReference type="ARBA" id="ARBA00001946"/>
    </source>
</evidence>
<comment type="pathway">
    <text evidence="2">Carbohydrate degradation; glycolysis; pyruvate from D-glyceraldehyde 3-phosphate: step 4/5.</text>
</comment>
<name>A0AAW0KHS3_QUESU</name>
<dbReference type="SUPFAM" id="SSF51604">
    <property type="entry name" value="Enolase C-terminal domain-like"/>
    <property type="match status" value="1"/>
</dbReference>
<evidence type="ECO:0000256" key="2">
    <source>
        <dbReference type="ARBA" id="ARBA00005031"/>
    </source>
</evidence>
<evidence type="ECO:0000259" key="8">
    <source>
        <dbReference type="SMART" id="SM01192"/>
    </source>
</evidence>
<dbReference type="CDD" id="cd03313">
    <property type="entry name" value="enolase"/>
    <property type="match status" value="1"/>
</dbReference>
<dbReference type="InterPro" id="IPR020810">
    <property type="entry name" value="Enolase_C"/>
</dbReference>
<dbReference type="GO" id="GO:0000287">
    <property type="term" value="F:magnesium ion binding"/>
    <property type="evidence" value="ECO:0007669"/>
    <property type="project" value="InterPro"/>
</dbReference>
<dbReference type="PANTHER" id="PTHR11902:SF42">
    <property type="entry name" value="ENOLASE 1, CHLOROPLASTIC"/>
    <property type="match status" value="1"/>
</dbReference>
<comment type="cofactor">
    <cofactor evidence="1">
        <name>Mg(2+)</name>
        <dbReference type="ChEBI" id="CHEBI:18420"/>
    </cofactor>
</comment>
<dbReference type="FunFam" id="3.30.390.10:FF:000001">
    <property type="entry name" value="Enolase"/>
    <property type="match status" value="1"/>
</dbReference>
<feature type="domain" description="Enolase N-terminal" evidence="9">
    <location>
        <begin position="53"/>
        <end position="160"/>
    </location>
</feature>
<dbReference type="InterPro" id="IPR029017">
    <property type="entry name" value="Enolase-like_N"/>
</dbReference>
<reference evidence="10 11" key="1">
    <citation type="journal article" date="2018" name="Sci. Data">
        <title>The draft genome sequence of cork oak.</title>
        <authorList>
            <person name="Ramos A.M."/>
            <person name="Usie A."/>
            <person name="Barbosa P."/>
            <person name="Barros P.M."/>
            <person name="Capote T."/>
            <person name="Chaves I."/>
            <person name="Simoes F."/>
            <person name="Abreu I."/>
            <person name="Carrasquinho I."/>
            <person name="Faro C."/>
            <person name="Guimaraes J.B."/>
            <person name="Mendonca D."/>
            <person name="Nobrega F."/>
            <person name="Rodrigues L."/>
            <person name="Saibo N.J.M."/>
            <person name="Varela M.C."/>
            <person name="Egas C."/>
            <person name="Matos J."/>
            <person name="Miguel C.M."/>
            <person name="Oliveira M.M."/>
            <person name="Ricardo C.P."/>
            <person name="Goncalves S."/>
        </authorList>
    </citation>
    <scope>NUCLEOTIDE SEQUENCE [LARGE SCALE GENOMIC DNA]</scope>
    <source>
        <strain evidence="11">cv. HL8</strain>
    </source>
</reference>
<evidence type="ECO:0000256" key="4">
    <source>
        <dbReference type="ARBA" id="ARBA00012058"/>
    </source>
</evidence>
<evidence type="ECO:0000259" key="9">
    <source>
        <dbReference type="SMART" id="SM01193"/>
    </source>
</evidence>
<dbReference type="SMART" id="SM01193">
    <property type="entry name" value="Enolase_N"/>
    <property type="match status" value="2"/>
</dbReference>
<accession>A0AAW0KHS3</accession>
<dbReference type="EC" id="4.2.1.11" evidence="4"/>
<dbReference type="GO" id="GO:0000015">
    <property type="term" value="C:phosphopyruvate hydratase complex"/>
    <property type="evidence" value="ECO:0007669"/>
    <property type="project" value="InterPro"/>
</dbReference>
<protein>
    <recommendedName>
        <fullName evidence="4">phosphopyruvate hydratase</fullName>
        <ecNumber evidence="4">4.2.1.11</ecNumber>
    </recommendedName>
</protein>
<keyword evidence="7" id="KW-0456">Lyase</keyword>
<proteinExistence type="inferred from homology"/>
<dbReference type="GO" id="GO:0006096">
    <property type="term" value="P:glycolytic process"/>
    <property type="evidence" value="ECO:0007669"/>
    <property type="project" value="UniProtKB-KW"/>
</dbReference>
<dbReference type="Pfam" id="PF03952">
    <property type="entry name" value="Enolase_N"/>
    <property type="match status" value="2"/>
</dbReference>
<dbReference type="PRINTS" id="PR00148">
    <property type="entry name" value="ENOLASE"/>
</dbReference>
<feature type="domain" description="Enolase C-terminal TIM barrel" evidence="8">
    <location>
        <begin position="299"/>
        <end position="535"/>
    </location>
</feature>
<evidence type="ECO:0000256" key="3">
    <source>
        <dbReference type="ARBA" id="ARBA00009604"/>
    </source>
</evidence>
<comment type="similarity">
    <text evidence="3">Belongs to the enolase family.</text>
</comment>
<dbReference type="HAMAP" id="MF_00318">
    <property type="entry name" value="Enolase"/>
    <property type="match status" value="1"/>
</dbReference>
<dbReference type="Gene3D" id="3.20.20.120">
    <property type="entry name" value="Enolase-like C-terminal domain"/>
    <property type="match status" value="2"/>
</dbReference>
<dbReference type="EMBL" id="PKMF04000314">
    <property type="protein sequence ID" value="KAK7838078.1"/>
    <property type="molecule type" value="Genomic_DNA"/>
</dbReference>
<evidence type="ECO:0000256" key="6">
    <source>
        <dbReference type="ARBA" id="ARBA00023152"/>
    </source>
</evidence>
<dbReference type="Pfam" id="PF00113">
    <property type="entry name" value="Enolase_C"/>
    <property type="match status" value="1"/>
</dbReference>
<dbReference type="InterPro" id="IPR036849">
    <property type="entry name" value="Enolase-like_C_sf"/>
</dbReference>
<evidence type="ECO:0000256" key="7">
    <source>
        <dbReference type="ARBA" id="ARBA00023239"/>
    </source>
</evidence>
<dbReference type="GO" id="GO:0004634">
    <property type="term" value="F:phosphopyruvate hydratase activity"/>
    <property type="evidence" value="ECO:0007669"/>
    <property type="project" value="UniProtKB-EC"/>
</dbReference>
<dbReference type="Proteomes" id="UP000237347">
    <property type="component" value="Unassembled WGS sequence"/>
</dbReference>
<dbReference type="AlphaFoldDB" id="A0AAW0KHS3"/>
<gene>
    <name evidence="10" type="primary">ENO1_0</name>
    <name evidence="10" type="ORF">CFP56_020308</name>
</gene>
<dbReference type="SMART" id="SM01192">
    <property type="entry name" value="Enolase_C"/>
    <property type="match status" value="1"/>
</dbReference>
<organism evidence="10 11">
    <name type="scientific">Quercus suber</name>
    <name type="common">Cork oak</name>
    <dbReference type="NCBI Taxonomy" id="58331"/>
    <lineage>
        <taxon>Eukaryota</taxon>
        <taxon>Viridiplantae</taxon>
        <taxon>Streptophyta</taxon>
        <taxon>Embryophyta</taxon>
        <taxon>Tracheophyta</taxon>
        <taxon>Spermatophyta</taxon>
        <taxon>Magnoliopsida</taxon>
        <taxon>eudicotyledons</taxon>
        <taxon>Gunneridae</taxon>
        <taxon>Pentapetalae</taxon>
        <taxon>rosids</taxon>
        <taxon>fabids</taxon>
        <taxon>Fagales</taxon>
        <taxon>Fagaceae</taxon>
        <taxon>Quercus</taxon>
    </lineage>
</organism>
<keyword evidence="5" id="KW-0460">Magnesium</keyword>
<comment type="caution">
    <text evidence="10">The sequence shown here is derived from an EMBL/GenBank/DDBJ whole genome shotgun (WGS) entry which is preliminary data.</text>
</comment>
<dbReference type="SUPFAM" id="SSF54826">
    <property type="entry name" value="Enolase N-terminal domain-like"/>
    <property type="match status" value="2"/>
</dbReference>
<evidence type="ECO:0000313" key="10">
    <source>
        <dbReference type="EMBL" id="KAK7838078.1"/>
    </source>
</evidence>
<dbReference type="PANTHER" id="PTHR11902">
    <property type="entry name" value="ENOLASE"/>
    <property type="match status" value="1"/>
</dbReference>
<dbReference type="Gene3D" id="3.30.390.10">
    <property type="entry name" value="Enolase-like, N-terminal domain"/>
    <property type="match status" value="2"/>
</dbReference>
<feature type="domain" description="Enolase N-terminal" evidence="9">
    <location>
        <begin position="163"/>
        <end position="291"/>
    </location>
</feature>
<sequence length="535" mass="57125">MALASQASTNLLQNSFLPLKPRNISTPISLSKPHKPFTVQCSVATASSRDHAVKYVKARQIVDSRGNPTVEVDLVTDQLYRSAVPSGASTGIYEALELRDGDKSVYGGKGVLNAVNNINQILAPKLLGIDVRNISTPISLSKPHKPFTVQCSVATASSRDHAVKYVKARQIVDSRGNPTVEVDLVTDQLYRSAVPSGASTGIYEALELRDGDKSVYGGKGVLNAVNNINQILAPKLLGIDVRDQADVDAIMLEIDGTPNKSKLGANAILGVSLSVCRAGAGAKGVPLYKHIQEISGTKELVMPVPAFNVINGGSHAGNSLAMQEFMILPAGATSFAEAFRMGSEVYHTLKGIIKAKYGQDACNVGDEGGFAPNVQDNREGLVLLIDAIEKAGYTGKIKIGMDVAASEFLTKDGKYDLDFKKQPNNGAHVHSAQSLCDLYKEFVKEFPIVNQIGTVTESIRAALDSKAAGWGVMVSHRSGETEDNFIADLSVGLASGQIKTGAPCRSERLAKYNQLLRIEEELGNVRYAGEAFRSP</sequence>
<evidence type="ECO:0000256" key="5">
    <source>
        <dbReference type="ARBA" id="ARBA00022842"/>
    </source>
</evidence>
<dbReference type="InterPro" id="IPR000941">
    <property type="entry name" value="Enolase"/>
</dbReference>
<dbReference type="InterPro" id="IPR020811">
    <property type="entry name" value="Enolase_N"/>
</dbReference>
<keyword evidence="6" id="KW-0324">Glycolysis</keyword>
<evidence type="ECO:0000313" key="11">
    <source>
        <dbReference type="Proteomes" id="UP000237347"/>
    </source>
</evidence>